<dbReference type="Proteomes" id="UP001172102">
    <property type="component" value="Unassembled WGS sequence"/>
</dbReference>
<dbReference type="PANTHER" id="PTHR12815:SF18">
    <property type="entry name" value="SORTING AND ASSEMBLY MACHINERY COMPONENT 50 HOMOLOG"/>
    <property type="match status" value="1"/>
</dbReference>
<dbReference type="InterPro" id="IPR039910">
    <property type="entry name" value="D15-like"/>
</dbReference>
<name>A0AA40DPT5_9PEZI</name>
<evidence type="ECO:0000256" key="5">
    <source>
        <dbReference type="ARBA" id="ARBA00023136"/>
    </source>
</evidence>
<protein>
    <submittedName>
        <fullName evidence="8">Surface antigen-domain-containing protein</fullName>
    </submittedName>
</protein>
<evidence type="ECO:0000313" key="8">
    <source>
        <dbReference type="EMBL" id="KAK0707628.1"/>
    </source>
</evidence>
<dbReference type="GO" id="GO:0045040">
    <property type="term" value="P:protein insertion into mitochondrial outer membrane"/>
    <property type="evidence" value="ECO:0007669"/>
    <property type="project" value="TreeGrafter"/>
</dbReference>
<keyword evidence="4" id="KW-0812">Transmembrane</keyword>
<dbReference type="GO" id="GO:0005741">
    <property type="term" value="C:mitochondrial outer membrane"/>
    <property type="evidence" value="ECO:0007669"/>
    <property type="project" value="UniProtKB-SubCell"/>
</dbReference>
<feature type="region of interest" description="Disordered" evidence="6">
    <location>
        <begin position="1"/>
        <end position="26"/>
    </location>
</feature>
<evidence type="ECO:0000256" key="2">
    <source>
        <dbReference type="ARBA" id="ARBA00010913"/>
    </source>
</evidence>
<proteinExistence type="inferred from homology"/>
<gene>
    <name evidence="8" type="ORF">B0H67DRAFT_602919</name>
</gene>
<keyword evidence="3" id="KW-1134">Transmembrane beta strand</keyword>
<feature type="domain" description="Bacterial surface antigen (D15)" evidence="7">
    <location>
        <begin position="157"/>
        <end position="507"/>
    </location>
</feature>
<reference evidence="8" key="1">
    <citation type="submission" date="2023-06" db="EMBL/GenBank/DDBJ databases">
        <title>Genome-scale phylogeny and comparative genomics of the fungal order Sordariales.</title>
        <authorList>
            <consortium name="Lawrence Berkeley National Laboratory"/>
            <person name="Hensen N."/>
            <person name="Bonometti L."/>
            <person name="Westerberg I."/>
            <person name="Brannstrom I.O."/>
            <person name="Guillou S."/>
            <person name="Cros-Aarteil S."/>
            <person name="Calhoun S."/>
            <person name="Haridas S."/>
            <person name="Kuo A."/>
            <person name="Mondo S."/>
            <person name="Pangilinan J."/>
            <person name="Riley R."/>
            <person name="Labutti K."/>
            <person name="Andreopoulos B."/>
            <person name="Lipzen A."/>
            <person name="Chen C."/>
            <person name="Yanf M."/>
            <person name="Daum C."/>
            <person name="Ng V."/>
            <person name="Clum A."/>
            <person name="Steindorff A."/>
            <person name="Ohm R."/>
            <person name="Martin F."/>
            <person name="Silar P."/>
            <person name="Natvig D."/>
            <person name="Lalanne C."/>
            <person name="Gautier V."/>
            <person name="Ament-Velasquez S.L."/>
            <person name="Kruys A."/>
            <person name="Hutchinson M.I."/>
            <person name="Powell A.J."/>
            <person name="Barry K."/>
            <person name="Miller A.N."/>
            <person name="Grigoriev I.V."/>
            <person name="Debuchy R."/>
            <person name="Gladieux P."/>
            <person name="Thoren M.H."/>
            <person name="Johannesson H."/>
        </authorList>
    </citation>
    <scope>NUCLEOTIDE SEQUENCE</scope>
    <source>
        <strain evidence="8">SMH4607-1</strain>
    </source>
</reference>
<comment type="similarity">
    <text evidence="2">Belongs to the SAM50/omp85 family.</text>
</comment>
<accession>A0AA40DPT5</accession>
<evidence type="ECO:0000256" key="3">
    <source>
        <dbReference type="ARBA" id="ARBA00022452"/>
    </source>
</evidence>
<sequence>MASSLSPGGSRKQAGVNTLTEPQPDPVGLQTVLDNALAPASVHSIELHGATNTRRSLLDHIFNPIIESSRNPNTTLGDVTAQIGIASGKLSRLGIFREESTRVFLADAPRSQPGLDPNRTELDVSFNVRERGRFALSAGTDFGNSEGTAYTNAEVRNILGGAEKLTLNARVGTRTRSAYNATLSAPVNGNPDIQVALEALKSSAQKPWASHDEHLTGGSLKLAWAGVRPGDTHSFTFASIWRQLTGLTAQASPTIRHDAGDSVKNSLGYSYIRDRFDRSGIHSLPQSGHQLRITTELAGWGPLQGDVSFSKTEFELNKTLPGPRTSGVIFSGGLRLGLLYPLPFSYSLQGAALPSRVNDRFQLGGPTDVRGFKIGGLGPHDGSDAVGGDVFAAGGISMLFPLPVLGADSPLRLQLFANSGRLVALKHKGKSTEASSSLVGHGSGAVFKGVQSAVSDLVTGLPSTAAGFGLVYAHPVARFELNFSLPLVTRRGEESRKGLQFGVGINFL</sequence>
<evidence type="ECO:0000256" key="4">
    <source>
        <dbReference type="ARBA" id="ARBA00022692"/>
    </source>
</evidence>
<dbReference type="EMBL" id="JAUKUA010000006">
    <property type="protein sequence ID" value="KAK0707628.1"/>
    <property type="molecule type" value="Genomic_DNA"/>
</dbReference>
<dbReference type="Pfam" id="PF01103">
    <property type="entry name" value="Omp85"/>
    <property type="match status" value="1"/>
</dbReference>
<organism evidence="8 9">
    <name type="scientific">Lasiosphaeris hirsuta</name>
    <dbReference type="NCBI Taxonomy" id="260670"/>
    <lineage>
        <taxon>Eukaryota</taxon>
        <taxon>Fungi</taxon>
        <taxon>Dikarya</taxon>
        <taxon>Ascomycota</taxon>
        <taxon>Pezizomycotina</taxon>
        <taxon>Sordariomycetes</taxon>
        <taxon>Sordariomycetidae</taxon>
        <taxon>Sordariales</taxon>
        <taxon>Lasiosphaeriaceae</taxon>
        <taxon>Lasiosphaeris</taxon>
    </lineage>
</organism>
<dbReference type="FunFam" id="2.40.160.50:FF:000008">
    <property type="entry name" value="Mitochondrial outer membrane beta-barrel protein Tob55"/>
    <property type="match status" value="1"/>
</dbReference>
<evidence type="ECO:0000256" key="1">
    <source>
        <dbReference type="ARBA" id="ARBA00004374"/>
    </source>
</evidence>
<evidence type="ECO:0000259" key="7">
    <source>
        <dbReference type="Pfam" id="PF01103"/>
    </source>
</evidence>
<keyword evidence="5" id="KW-0472">Membrane</keyword>
<dbReference type="InterPro" id="IPR000184">
    <property type="entry name" value="Bac_surfAg_D15"/>
</dbReference>
<dbReference type="Gene3D" id="2.40.160.50">
    <property type="entry name" value="membrane protein fhac: a member of the omp85/tpsb transporter family"/>
    <property type="match status" value="1"/>
</dbReference>
<evidence type="ECO:0000256" key="6">
    <source>
        <dbReference type="SAM" id="MobiDB-lite"/>
    </source>
</evidence>
<dbReference type="AlphaFoldDB" id="A0AA40DPT5"/>
<keyword evidence="9" id="KW-1185">Reference proteome</keyword>
<evidence type="ECO:0000313" key="9">
    <source>
        <dbReference type="Proteomes" id="UP001172102"/>
    </source>
</evidence>
<comment type="caution">
    <text evidence="8">The sequence shown here is derived from an EMBL/GenBank/DDBJ whole genome shotgun (WGS) entry which is preliminary data.</text>
</comment>
<comment type="subcellular location">
    <subcellularLocation>
        <location evidence="1">Mitochondrion outer membrane</location>
        <topology evidence="1">Multi-pass membrane protein</topology>
    </subcellularLocation>
</comment>
<dbReference type="PANTHER" id="PTHR12815">
    <property type="entry name" value="SORTING AND ASSEMBLY MACHINERY SAMM50 PROTEIN FAMILY MEMBER"/>
    <property type="match status" value="1"/>
</dbReference>